<feature type="signal peptide" evidence="7">
    <location>
        <begin position="1"/>
        <end position="23"/>
    </location>
</feature>
<dbReference type="EMBL" id="JAYLLH010000006">
    <property type="protein sequence ID" value="MEC3860830.1"/>
    <property type="molecule type" value="Genomic_DNA"/>
</dbReference>
<protein>
    <recommendedName>
        <fullName evidence="8">AlgX/AlgJ SGNH hydrolase-like domain-containing protein</fullName>
    </recommendedName>
</protein>
<gene>
    <name evidence="9" type="ORF">VK792_06000</name>
</gene>
<evidence type="ECO:0000259" key="8">
    <source>
        <dbReference type="Pfam" id="PF16822"/>
    </source>
</evidence>
<evidence type="ECO:0000256" key="3">
    <source>
        <dbReference type="ARBA" id="ARBA00022679"/>
    </source>
</evidence>
<keyword evidence="4 7" id="KW-0732">Signal</keyword>
<evidence type="ECO:0000313" key="9">
    <source>
        <dbReference type="EMBL" id="MEC3860830.1"/>
    </source>
</evidence>
<evidence type="ECO:0000256" key="7">
    <source>
        <dbReference type="SAM" id="SignalP"/>
    </source>
</evidence>
<sequence length="435" mass="46509">MKRLVKAVAASAVALSIAHGASAQSTYGCEDLDGFHSLPSVEGTEGVFYRVNPELRNFHPFSDETVEDVARLASELQQFGTTLVYVPVPPKAMVMTENLPRRAYDYGFNPDLAATVYDDMIKRLRDAGVVVADARKALNQGSRGVGAPYFKADYRINALGAQLIAQSVAEALAGTTQMAAPMARAPMPVMGGGEVELDSDMRNVLQRHCLIDLPKDMVATFQTPQMQTANAPASGFGGSLGPRIALVGTEYSATPGVNFAGALQQATGMNVSQLSIPGGGAYGAFTAYVTSTEFQQSRPTVIVWENPVYNNLAQFGDQPMREIIAASGSGCRIPLMIQAGLQDNTARAELAGLDPNVAYTLYLDTDGTAAGEARFTFHSAQGFKRTKTVTRADTAGRTGRFFMPLSGLWADGARFVDIELDQPFNGTPRLAACFY</sequence>
<feature type="chain" id="PRO_5047534799" description="AlgX/AlgJ SGNH hydrolase-like domain-containing protein" evidence="7">
    <location>
        <begin position="24"/>
        <end position="435"/>
    </location>
</feature>
<dbReference type="InterPro" id="IPR031811">
    <property type="entry name" value="ALGX/ALGJ_SGNH-like"/>
</dbReference>
<keyword evidence="3" id="KW-0808">Transferase</keyword>
<organism evidence="9 10">
    <name type="scientific">Mesobacterium hydrothermale</name>
    <dbReference type="NCBI Taxonomy" id="3111907"/>
    <lineage>
        <taxon>Bacteria</taxon>
        <taxon>Pseudomonadati</taxon>
        <taxon>Pseudomonadota</taxon>
        <taxon>Alphaproteobacteria</taxon>
        <taxon>Rhodobacterales</taxon>
        <taxon>Roseobacteraceae</taxon>
        <taxon>Mesobacterium</taxon>
    </lineage>
</organism>
<comment type="caution">
    <text evidence="9">The sequence shown here is derived from an EMBL/GenBank/DDBJ whole genome shotgun (WGS) entry which is preliminary data.</text>
</comment>
<dbReference type="Proteomes" id="UP001348149">
    <property type="component" value="Unassembled WGS sequence"/>
</dbReference>
<evidence type="ECO:0000256" key="2">
    <source>
        <dbReference type="ARBA" id="ARBA00005182"/>
    </source>
</evidence>
<accession>A0ABU6HG56</accession>
<evidence type="ECO:0000256" key="5">
    <source>
        <dbReference type="ARBA" id="ARBA00022764"/>
    </source>
</evidence>
<evidence type="ECO:0000256" key="6">
    <source>
        <dbReference type="ARBA" id="ARBA00022841"/>
    </source>
</evidence>
<comment type="pathway">
    <text evidence="2">Glycan biosynthesis; alginate biosynthesis.</text>
</comment>
<keyword evidence="5" id="KW-0574">Periplasm</keyword>
<name>A0ABU6HG56_9RHOB</name>
<dbReference type="Pfam" id="PF16822">
    <property type="entry name" value="ALGX"/>
    <property type="match status" value="1"/>
</dbReference>
<evidence type="ECO:0000313" key="10">
    <source>
        <dbReference type="Proteomes" id="UP001348149"/>
    </source>
</evidence>
<keyword evidence="10" id="KW-1185">Reference proteome</keyword>
<dbReference type="RefSeq" id="WP_326296460.1">
    <property type="nucleotide sequence ID" value="NZ_JAYLLH010000006.1"/>
</dbReference>
<feature type="domain" description="AlgX/AlgJ SGNH hydrolase-like" evidence="8">
    <location>
        <begin position="62"/>
        <end position="307"/>
    </location>
</feature>
<reference evidence="9 10" key="1">
    <citation type="submission" date="2024-01" db="EMBL/GenBank/DDBJ databases">
        <title>Mesobacterium rodlantinim sp. nov., isolated from shallow sea hydrothermal systems off Kueishantao Island.</title>
        <authorList>
            <person name="Su Z."/>
            <person name="Tang K."/>
        </authorList>
    </citation>
    <scope>NUCLEOTIDE SEQUENCE [LARGE SCALE GENOMIC DNA]</scope>
    <source>
        <strain evidence="9 10">TK19101</strain>
    </source>
</reference>
<keyword evidence="6" id="KW-0016">Alginate biosynthesis</keyword>
<evidence type="ECO:0000256" key="4">
    <source>
        <dbReference type="ARBA" id="ARBA00022729"/>
    </source>
</evidence>
<dbReference type="PROSITE" id="PS51257">
    <property type="entry name" value="PROKAR_LIPOPROTEIN"/>
    <property type="match status" value="1"/>
</dbReference>
<comment type="subcellular location">
    <subcellularLocation>
        <location evidence="1">Periplasm</location>
    </subcellularLocation>
</comment>
<proteinExistence type="predicted"/>
<evidence type="ECO:0000256" key="1">
    <source>
        <dbReference type="ARBA" id="ARBA00004418"/>
    </source>
</evidence>